<name>A0A9Q3BU09_9BASI</name>
<dbReference type="AlphaFoldDB" id="A0A9Q3BU09"/>
<dbReference type="EMBL" id="AVOT02002768">
    <property type="protein sequence ID" value="MBW0471457.1"/>
    <property type="molecule type" value="Genomic_DNA"/>
</dbReference>
<comment type="caution">
    <text evidence="1">The sequence shown here is derived from an EMBL/GenBank/DDBJ whole genome shotgun (WGS) entry which is preliminary data.</text>
</comment>
<gene>
    <name evidence="1" type="ORF">O181_011172</name>
</gene>
<evidence type="ECO:0000313" key="1">
    <source>
        <dbReference type="EMBL" id="MBW0471457.1"/>
    </source>
</evidence>
<accession>A0A9Q3BU09</accession>
<protein>
    <submittedName>
        <fullName evidence="1">Uncharacterized protein</fullName>
    </submittedName>
</protein>
<keyword evidence="2" id="KW-1185">Reference proteome</keyword>
<evidence type="ECO:0000313" key="2">
    <source>
        <dbReference type="Proteomes" id="UP000765509"/>
    </source>
</evidence>
<proteinExistence type="predicted"/>
<sequence length="95" mass="10943">MSRASAPERYKILKIQESLRNRYHLNLRPETQVILAQAQATRYYRCHLSIIVIEDYFQFGSDKNDIKMLHNMCSTATLHLYKTQRANANAASGGP</sequence>
<dbReference type="Proteomes" id="UP000765509">
    <property type="component" value="Unassembled WGS sequence"/>
</dbReference>
<organism evidence="1 2">
    <name type="scientific">Austropuccinia psidii MF-1</name>
    <dbReference type="NCBI Taxonomy" id="1389203"/>
    <lineage>
        <taxon>Eukaryota</taxon>
        <taxon>Fungi</taxon>
        <taxon>Dikarya</taxon>
        <taxon>Basidiomycota</taxon>
        <taxon>Pucciniomycotina</taxon>
        <taxon>Pucciniomycetes</taxon>
        <taxon>Pucciniales</taxon>
        <taxon>Sphaerophragmiaceae</taxon>
        <taxon>Austropuccinia</taxon>
    </lineage>
</organism>
<reference evidence="1" key="1">
    <citation type="submission" date="2021-03" db="EMBL/GenBank/DDBJ databases">
        <title>Draft genome sequence of rust myrtle Austropuccinia psidii MF-1, a brazilian biotype.</title>
        <authorList>
            <person name="Quecine M.C."/>
            <person name="Pachon D.M.R."/>
            <person name="Bonatelli M.L."/>
            <person name="Correr F.H."/>
            <person name="Franceschini L.M."/>
            <person name="Leite T.F."/>
            <person name="Margarido G.R.A."/>
            <person name="Almeida C.A."/>
            <person name="Ferrarezi J.A."/>
            <person name="Labate C.A."/>
        </authorList>
    </citation>
    <scope>NUCLEOTIDE SEQUENCE</scope>
    <source>
        <strain evidence="1">MF-1</strain>
    </source>
</reference>